<organism evidence="1 3">
    <name type="scientific">Trichinella pseudospiralis</name>
    <name type="common">Parasitic roundworm</name>
    <dbReference type="NCBI Taxonomy" id="6337"/>
    <lineage>
        <taxon>Eukaryota</taxon>
        <taxon>Metazoa</taxon>
        <taxon>Ecdysozoa</taxon>
        <taxon>Nematoda</taxon>
        <taxon>Enoplea</taxon>
        <taxon>Dorylaimia</taxon>
        <taxon>Trichinellida</taxon>
        <taxon>Trichinellidae</taxon>
        <taxon>Trichinella</taxon>
    </lineage>
</organism>
<comment type="caution">
    <text evidence="1">The sequence shown here is derived from an EMBL/GenBank/DDBJ whole genome shotgun (WGS) entry which is preliminary data.</text>
</comment>
<dbReference type="PANTHER" id="PTHR46114:SF1">
    <property type="entry name" value="ZAD DOMAIN-CONTAINING PROTEIN"/>
    <property type="match status" value="1"/>
</dbReference>
<evidence type="ECO:0000313" key="4">
    <source>
        <dbReference type="Proteomes" id="UP000054826"/>
    </source>
</evidence>
<dbReference type="Proteomes" id="UP000054826">
    <property type="component" value="Unassembled WGS sequence"/>
</dbReference>
<dbReference type="EMBL" id="JYDS01000285">
    <property type="protein sequence ID" value="KRZ18533.1"/>
    <property type="molecule type" value="Genomic_DNA"/>
</dbReference>
<gene>
    <name evidence="1" type="ORF">T4B_11029</name>
    <name evidence="2" type="ORF">T4C_11800</name>
</gene>
<name>A0A0V1I985_TRIPS</name>
<proteinExistence type="predicted"/>
<dbReference type="Proteomes" id="UP000054805">
    <property type="component" value="Unassembled WGS sequence"/>
</dbReference>
<accession>A0A0V1I985</accession>
<dbReference type="PANTHER" id="PTHR46114">
    <property type="entry name" value="APPLE DOMAIN-CONTAINING PROTEIN"/>
    <property type="match status" value="1"/>
</dbReference>
<evidence type="ECO:0000313" key="2">
    <source>
        <dbReference type="EMBL" id="KRZ41646.1"/>
    </source>
</evidence>
<sequence>MEQKNTEISYRGLGVSLLWREPYTRKLITGKMFPSTMAQVEEEAWVAFMNVVSGFLGKKKDLEYGRLVNDMLENFEKLGCNLNLKLHFLDLHLDFFFTESLSQEQNKRESKEEVNAAVICYQKD</sequence>
<evidence type="ECO:0000313" key="1">
    <source>
        <dbReference type="EMBL" id="KRZ18533.1"/>
    </source>
</evidence>
<protein>
    <submittedName>
        <fullName evidence="1">Uncharacterized protein</fullName>
    </submittedName>
</protein>
<dbReference type="EMBL" id="JYDV01000019">
    <property type="protein sequence ID" value="KRZ41646.1"/>
    <property type="molecule type" value="Genomic_DNA"/>
</dbReference>
<reference evidence="3 4" key="1">
    <citation type="submission" date="2015-01" db="EMBL/GenBank/DDBJ databases">
        <title>Evolution of Trichinella species and genotypes.</title>
        <authorList>
            <person name="Korhonen P.K."/>
            <person name="Edoardo P."/>
            <person name="Giuseppe L.R."/>
            <person name="Gasser R.B."/>
        </authorList>
    </citation>
    <scope>NUCLEOTIDE SEQUENCE [LARGE SCALE GENOMIC DNA]</scope>
    <source>
        <strain evidence="2">ISS176</strain>
        <strain evidence="1">ISS588</strain>
    </source>
</reference>
<evidence type="ECO:0000313" key="3">
    <source>
        <dbReference type="Proteomes" id="UP000054805"/>
    </source>
</evidence>
<keyword evidence="3" id="KW-1185">Reference proteome</keyword>
<dbReference type="AlphaFoldDB" id="A0A0V1I985"/>